<dbReference type="EMBL" id="JBHRSS010000003">
    <property type="protein sequence ID" value="MFC3103020.1"/>
    <property type="molecule type" value="Genomic_DNA"/>
</dbReference>
<dbReference type="InterPro" id="IPR039422">
    <property type="entry name" value="MarR/SlyA-like"/>
</dbReference>
<dbReference type="SMART" id="SM00347">
    <property type="entry name" value="HTH_MARR"/>
    <property type="match status" value="1"/>
</dbReference>
<dbReference type="Proteomes" id="UP001595462">
    <property type="component" value="Unassembled WGS sequence"/>
</dbReference>
<feature type="domain" description="HTH marR-type" evidence="1">
    <location>
        <begin position="1"/>
        <end position="139"/>
    </location>
</feature>
<protein>
    <submittedName>
        <fullName evidence="2">MarR family winged helix-turn-helix transcriptional regulator</fullName>
    </submittedName>
</protein>
<dbReference type="PANTHER" id="PTHR33164:SF105">
    <property type="entry name" value="TRANSCRIPTIONAL REPRESSOR PROTEIN-RELATED"/>
    <property type="match status" value="1"/>
</dbReference>
<sequence>MSTQAPKTDCTHLKLQCLNRIINRHYDSHLAESGMKSSQFALLSHIVALEPVRPSDLAHRLHLDNSTITRTLHTLRQRDWVRMVAGHDARSRHIEITDLGRSRLRRARRHWQHAQRSLAAQMNASEMLQLHALLDRFTQTLDAETVS</sequence>
<dbReference type="Gene3D" id="1.10.10.10">
    <property type="entry name" value="Winged helix-like DNA-binding domain superfamily/Winged helix DNA-binding domain"/>
    <property type="match status" value="1"/>
</dbReference>
<dbReference type="RefSeq" id="WP_380686641.1">
    <property type="nucleotide sequence ID" value="NZ_JBHRSS010000003.1"/>
</dbReference>
<dbReference type="Pfam" id="PF01047">
    <property type="entry name" value="MarR"/>
    <property type="match status" value="1"/>
</dbReference>
<evidence type="ECO:0000259" key="1">
    <source>
        <dbReference type="PROSITE" id="PS50995"/>
    </source>
</evidence>
<evidence type="ECO:0000313" key="3">
    <source>
        <dbReference type="Proteomes" id="UP001595462"/>
    </source>
</evidence>
<dbReference type="SUPFAM" id="SSF46785">
    <property type="entry name" value="Winged helix' DNA-binding domain"/>
    <property type="match status" value="1"/>
</dbReference>
<accession>A0ABV7ENS7</accession>
<name>A0ABV7ENS7_9GAMM</name>
<organism evidence="2 3">
    <name type="scientific">Salinisphaera aquimarina</name>
    <dbReference type="NCBI Taxonomy" id="2094031"/>
    <lineage>
        <taxon>Bacteria</taxon>
        <taxon>Pseudomonadati</taxon>
        <taxon>Pseudomonadota</taxon>
        <taxon>Gammaproteobacteria</taxon>
        <taxon>Salinisphaerales</taxon>
        <taxon>Salinisphaeraceae</taxon>
        <taxon>Salinisphaera</taxon>
    </lineage>
</organism>
<comment type="caution">
    <text evidence="2">The sequence shown here is derived from an EMBL/GenBank/DDBJ whole genome shotgun (WGS) entry which is preliminary data.</text>
</comment>
<gene>
    <name evidence="2" type="ORF">ACFOSU_03865</name>
</gene>
<dbReference type="InterPro" id="IPR000835">
    <property type="entry name" value="HTH_MarR-typ"/>
</dbReference>
<reference evidence="3" key="1">
    <citation type="journal article" date="2019" name="Int. J. Syst. Evol. Microbiol.">
        <title>The Global Catalogue of Microorganisms (GCM) 10K type strain sequencing project: providing services to taxonomists for standard genome sequencing and annotation.</title>
        <authorList>
            <consortium name="The Broad Institute Genomics Platform"/>
            <consortium name="The Broad Institute Genome Sequencing Center for Infectious Disease"/>
            <person name="Wu L."/>
            <person name="Ma J."/>
        </authorList>
    </citation>
    <scope>NUCLEOTIDE SEQUENCE [LARGE SCALE GENOMIC DNA]</scope>
    <source>
        <strain evidence="3">KCTC 52640</strain>
    </source>
</reference>
<proteinExistence type="predicted"/>
<dbReference type="PRINTS" id="PR00598">
    <property type="entry name" value="HTHMARR"/>
</dbReference>
<keyword evidence="3" id="KW-1185">Reference proteome</keyword>
<dbReference type="InterPro" id="IPR036388">
    <property type="entry name" value="WH-like_DNA-bd_sf"/>
</dbReference>
<dbReference type="PANTHER" id="PTHR33164">
    <property type="entry name" value="TRANSCRIPTIONAL REGULATOR, MARR FAMILY"/>
    <property type="match status" value="1"/>
</dbReference>
<dbReference type="PROSITE" id="PS50995">
    <property type="entry name" value="HTH_MARR_2"/>
    <property type="match status" value="1"/>
</dbReference>
<dbReference type="InterPro" id="IPR036390">
    <property type="entry name" value="WH_DNA-bd_sf"/>
</dbReference>
<evidence type="ECO:0000313" key="2">
    <source>
        <dbReference type="EMBL" id="MFC3103020.1"/>
    </source>
</evidence>